<evidence type="ECO:0000313" key="7">
    <source>
        <dbReference type="EMBL" id="CAF0849891.1"/>
    </source>
</evidence>
<comment type="subcellular location">
    <subcellularLocation>
        <location evidence="1">Membrane</location>
    </subcellularLocation>
</comment>
<evidence type="ECO:0000256" key="4">
    <source>
        <dbReference type="ARBA" id="ARBA00022989"/>
    </source>
</evidence>
<evidence type="ECO:0000256" key="1">
    <source>
        <dbReference type="ARBA" id="ARBA00004370"/>
    </source>
</evidence>
<evidence type="ECO:0000256" key="2">
    <source>
        <dbReference type="ARBA" id="ARBA00009530"/>
    </source>
</evidence>
<keyword evidence="16" id="KW-1185">Reference proteome</keyword>
<evidence type="ECO:0000313" key="16">
    <source>
        <dbReference type="Proteomes" id="UP000663870"/>
    </source>
</evidence>
<evidence type="ECO:0000313" key="14">
    <source>
        <dbReference type="EMBL" id="CAF3619054.1"/>
    </source>
</evidence>
<dbReference type="OrthoDB" id="2802411at2759"/>
<feature type="transmembrane region" description="Helical" evidence="6">
    <location>
        <begin position="9"/>
        <end position="27"/>
    </location>
</feature>
<dbReference type="EMBL" id="CAJNOH010000091">
    <property type="protein sequence ID" value="CAF0859433.1"/>
    <property type="molecule type" value="Genomic_DNA"/>
</dbReference>
<dbReference type="Proteomes" id="UP000663870">
    <property type="component" value="Unassembled WGS sequence"/>
</dbReference>
<dbReference type="Proteomes" id="UP000663882">
    <property type="component" value="Unassembled WGS sequence"/>
</dbReference>
<dbReference type="Proteomes" id="UP000663889">
    <property type="component" value="Unassembled WGS sequence"/>
</dbReference>
<dbReference type="Pfam" id="PF01679">
    <property type="entry name" value="Pmp3"/>
    <property type="match status" value="1"/>
</dbReference>
<gene>
    <name evidence="13" type="ORF">FNK824_LOCUS3341</name>
    <name evidence="15" type="ORF">JBS370_LOCUS9322</name>
    <name evidence="11" type="ORF">JXQ802_LOCUS10027</name>
    <name evidence="10" type="ORF">JXQ802_LOCUS9438</name>
    <name evidence="14" type="ORF">OTI717_LOCUS7706</name>
    <name evidence="9" type="ORF">PYM288_LOCUS7480</name>
    <name evidence="8" type="ORF">RFH988_LOCUS6887</name>
    <name evidence="12" type="ORF">SEV965_LOCUS8838</name>
    <name evidence="7" type="ORF">ZHD862_LOCUS4818</name>
</gene>
<evidence type="ECO:0000313" key="9">
    <source>
        <dbReference type="EMBL" id="CAF0859433.1"/>
    </source>
</evidence>
<evidence type="ECO:0000313" key="11">
    <source>
        <dbReference type="EMBL" id="CAF0918909.1"/>
    </source>
</evidence>
<dbReference type="EMBL" id="CAJNOL010000188">
    <property type="protein sequence ID" value="CAF0918909.1"/>
    <property type="molecule type" value="Genomic_DNA"/>
</dbReference>
<evidence type="ECO:0000313" key="12">
    <source>
        <dbReference type="EMBL" id="CAF0962484.1"/>
    </source>
</evidence>
<name>A0A814AS41_9BILA</name>
<comment type="caution">
    <text evidence="11">The sequence shown here is derived from an EMBL/GenBank/DDBJ whole genome shotgun (WGS) entry which is preliminary data.</text>
</comment>
<dbReference type="EMBL" id="CAJOBE010000222">
    <property type="protein sequence ID" value="CAF3599453.1"/>
    <property type="molecule type" value="Genomic_DNA"/>
</dbReference>
<keyword evidence="4 6" id="KW-1133">Transmembrane helix</keyword>
<accession>A0A814AS41</accession>
<evidence type="ECO:0000313" key="13">
    <source>
        <dbReference type="EMBL" id="CAF3599453.1"/>
    </source>
</evidence>
<feature type="transmembrane region" description="Helical" evidence="6">
    <location>
        <begin position="39"/>
        <end position="63"/>
    </location>
</feature>
<protein>
    <recommendedName>
        <fullName evidence="17">Plasma membrane proteolipid 3</fullName>
    </recommendedName>
</protein>
<proteinExistence type="inferred from homology"/>
<reference evidence="11" key="1">
    <citation type="submission" date="2021-02" db="EMBL/GenBank/DDBJ databases">
        <authorList>
            <person name="Nowell W R."/>
        </authorList>
    </citation>
    <scope>NUCLEOTIDE SEQUENCE</scope>
</reference>
<dbReference type="EMBL" id="CAJOBD010000627">
    <property type="protein sequence ID" value="CAF3698138.1"/>
    <property type="molecule type" value="Genomic_DNA"/>
</dbReference>
<dbReference type="EMBL" id="CAJNOT010000120">
    <property type="protein sequence ID" value="CAF0849891.1"/>
    <property type="molecule type" value="Genomic_DNA"/>
</dbReference>
<dbReference type="GO" id="GO:0016020">
    <property type="term" value="C:membrane"/>
    <property type="evidence" value="ECO:0007669"/>
    <property type="project" value="UniProtKB-SubCell"/>
</dbReference>
<evidence type="ECO:0000256" key="5">
    <source>
        <dbReference type="ARBA" id="ARBA00023136"/>
    </source>
</evidence>
<dbReference type="Proteomes" id="UP000663874">
    <property type="component" value="Unassembled WGS sequence"/>
</dbReference>
<dbReference type="EMBL" id="CAJNOL010000173">
    <property type="protein sequence ID" value="CAF0906941.1"/>
    <property type="molecule type" value="Genomic_DNA"/>
</dbReference>
<evidence type="ECO:0000313" key="10">
    <source>
        <dbReference type="EMBL" id="CAF0906941.1"/>
    </source>
</evidence>
<keyword evidence="5 6" id="KW-0472">Membrane</keyword>
<evidence type="ECO:0008006" key="17">
    <source>
        <dbReference type="Google" id="ProtNLM"/>
    </source>
</evidence>
<evidence type="ECO:0000256" key="6">
    <source>
        <dbReference type="SAM" id="Phobius"/>
    </source>
</evidence>
<dbReference type="Proteomes" id="UP000663854">
    <property type="component" value="Unassembled WGS sequence"/>
</dbReference>
<dbReference type="InterPro" id="IPR000612">
    <property type="entry name" value="PMP3"/>
</dbReference>
<organism evidence="11 16">
    <name type="scientific">Rotaria sordida</name>
    <dbReference type="NCBI Taxonomy" id="392033"/>
    <lineage>
        <taxon>Eukaryota</taxon>
        <taxon>Metazoa</taxon>
        <taxon>Spiralia</taxon>
        <taxon>Gnathifera</taxon>
        <taxon>Rotifera</taxon>
        <taxon>Eurotatoria</taxon>
        <taxon>Bdelloidea</taxon>
        <taxon>Philodinida</taxon>
        <taxon>Philodinidae</taxon>
        <taxon>Rotaria</taxon>
    </lineage>
</organism>
<sequence length="66" mass="7102">MGCDPAGKCLLFIMAVLLPPVAVYLARDKVCSCMVSLNILLTLLGWLPGVIHAFVVICCCSSYQVQ</sequence>
<dbReference type="Proteomes" id="UP000663823">
    <property type="component" value="Unassembled WGS sequence"/>
</dbReference>
<dbReference type="AlphaFoldDB" id="A0A814AS41"/>
<dbReference type="Proteomes" id="UP000663836">
    <property type="component" value="Unassembled WGS sequence"/>
</dbReference>
<dbReference type="PANTHER" id="PTHR21659:SF42">
    <property type="entry name" value="UPF0057 MEMBRANE PROTEIN ZK632.10-RELATED"/>
    <property type="match status" value="1"/>
</dbReference>
<dbReference type="EMBL" id="CAJNOO010000212">
    <property type="protein sequence ID" value="CAF0859410.1"/>
    <property type="molecule type" value="Genomic_DNA"/>
</dbReference>
<dbReference type="EMBL" id="CAJOAX010000587">
    <property type="protein sequence ID" value="CAF3619054.1"/>
    <property type="molecule type" value="Genomic_DNA"/>
</dbReference>
<dbReference type="Proteomes" id="UP000663864">
    <property type="component" value="Unassembled WGS sequence"/>
</dbReference>
<dbReference type="EMBL" id="CAJNOU010000333">
    <property type="protein sequence ID" value="CAF0962484.1"/>
    <property type="molecule type" value="Genomic_DNA"/>
</dbReference>
<keyword evidence="3 6" id="KW-0812">Transmembrane</keyword>
<evidence type="ECO:0000256" key="3">
    <source>
        <dbReference type="ARBA" id="ARBA00022692"/>
    </source>
</evidence>
<evidence type="ECO:0000313" key="8">
    <source>
        <dbReference type="EMBL" id="CAF0859410.1"/>
    </source>
</evidence>
<dbReference type="PANTHER" id="PTHR21659">
    <property type="entry name" value="HYDROPHOBIC PROTEIN RCI2 LOW TEMPERATURE AND SALT RESPONSIVE PROTEIN LTI6 -RELATED"/>
    <property type="match status" value="1"/>
</dbReference>
<comment type="similarity">
    <text evidence="2">Belongs to the UPF0057 (PMP3) family.</text>
</comment>
<evidence type="ECO:0000313" key="15">
    <source>
        <dbReference type="EMBL" id="CAF3698138.1"/>
    </source>
</evidence>